<protein>
    <recommendedName>
        <fullName evidence="3">DUF2203 family protein</fullName>
    </recommendedName>
</protein>
<dbReference type="OrthoDB" id="9802910at2"/>
<organism evidence="1 2">
    <name type="scientific">Kolteria novifilia</name>
    <dbReference type="NCBI Taxonomy" id="2527975"/>
    <lineage>
        <taxon>Bacteria</taxon>
        <taxon>Pseudomonadati</taxon>
        <taxon>Planctomycetota</taxon>
        <taxon>Planctomycetia</taxon>
        <taxon>Kolteriales</taxon>
        <taxon>Kolteriaceae</taxon>
        <taxon>Kolteria</taxon>
    </lineage>
</organism>
<dbReference type="EMBL" id="CP036279">
    <property type="protein sequence ID" value="QDU61125.1"/>
    <property type="molecule type" value="Genomic_DNA"/>
</dbReference>
<reference evidence="1 2" key="1">
    <citation type="submission" date="2019-02" db="EMBL/GenBank/DDBJ databases">
        <title>Deep-cultivation of Planctomycetes and their phenomic and genomic characterization uncovers novel biology.</title>
        <authorList>
            <person name="Wiegand S."/>
            <person name="Jogler M."/>
            <person name="Boedeker C."/>
            <person name="Pinto D."/>
            <person name="Vollmers J."/>
            <person name="Rivas-Marin E."/>
            <person name="Kohn T."/>
            <person name="Peeters S.H."/>
            <person name="Heuer A."/>
            <person name="Rast P."/>
            <person name="Oberbeckmann S."/>
            <person name="Bunk B."/>
            <person name="Jeske O."/>
            <person name="Meyerdierks A."/>
            <person name="Storesund J.E."/>
            <person name="Kallscheuer N."/>
            <person name="Luecker S."/>
            <person name="Lage O.M."/>
            <person name="Pohl T."/>
            <person name="Merkel B.J."/>
            <person name="Hornburger P."/>
            <person name="Mueller R.-W."/>
            <person name="Bruemmer F."/>
            <person name="Labrenz M."/>
            <person name="Spormann A.M."/>
            <person name="Op den Camp H."/>
            <person name="Overmann J."/>
            <person name="Amann R."/>
            <person name="Jetten M.S.M."/>
            <person name="Mascher T."/>
            <person name="Medema M.H."/>
            <person name="Devos D.P."/>
            <person name="Kaster A.-K."/>
            <person name="Ovreas L."/>
            <person name="Rohde M."/>
            <person name="Galperin M.Y."/>
            <person name="Jogler C."/>
        </authorList>
    </citation>
    <scope>NUCLEOTIDE SEQUENCE [LARGE SCALE GENOMIC DNA]</scope>
    <source>
        <strain evidence="1 2">Pan216</strain>
    </source>
</reference>
<evidence type="ECO:0008006" key="3">
    <source>
        <dbReference type="Google" id="ProtNLM"/>
    </source>
</evidence>
<dbReference type="KEGG" id="knv:Pan216_19790"/>
<name>A0A518B2C1_9BACT</name>
<keyword evidence="2" id="KW-1185">Reference proteome</keyword>
<sequence length="165" mass="19397">MSMPAFEESSRVRRSRRTPKKIFDLSSARRTLPLVGHIVAEAVEVRTRWIHNRREADKLQALRTSDWNVRKDIYRLGDEIKRDEARHEALEQELFDLGVVLMDDIRGLAGFPTIVNGSLAYLVFQHELEDIRSWRYRDQEKLRPIPQEWDAETPLLFENSEGLLV</sequence>
<dbReference type="InterPro" id="IPR018699">
    <property type="entry name" value="DUF2203"/>
</dbReference>
<dbReference type="RefSeq" id="WP_145257759.1">
    <property type="nucleotide sequence ID" value="NZ_CP036279.1"/>
</dbReference>
<dbReference type="Proteomes" id="UP000317093">
    <property type="component" value="Chromosome"/>
</dbReference>
<gene>
    <name evidence="1" type="ORF">Pan216_19790</name>
</gene>
<proteinExistence type="predicted"/>
<dbReference type="Pfam" id="PF09969">
    <property type="entry name" value="DUF2203"/>
    <property type="match status" value="1"/>
</dbReference>
<dbReference type="AlphaFoldDB" id="A0A518B2C1"/>
<accession>A0A518B2C1</accession>
<evidence type="ECO:0000313" key="1">
    <source>
        <dbReference type="EMBL" id="QDU61125.1"/>
    </source>
</evidence>
<evidence type="ECO:0000313" key="2">
    <source>
        <dbReference type="Proteomes" id="UP000317093"/>
    </source>
</evidence>